<dbReference type="EnsemblBacteria" id="CAD77843">
    <property type="protein sequence ID" value="CAD77843"/>
    <property type="gene ID" value="RB12892"/>
</dbReference>
<organism evidence="1 2">
    <name type="scientific">Rhodopirellula baltica (strain DSM 10527 / NCIMB 13988 / SH1)</name>
    <dbReference type="NCBI Taxonomy" id="243090"/>
    <lineage>
        <taxon>Bacteria</taxon>
        <taxon>Pseudomonadati</taxon>
        <taxon>Planctomycetota</taxon>
        <taxon>Planctomycetia</taxon>
        <taxon>Pirellulales</taxon>
        <taxon>Pirellulaceae</taxon>
        <taxon>Rhodopirellula</taxon>
    </lineage>
</organism>
<proteinExistence type="predicted"/>
<dbReference type="STRING" id="243090.RB12892"/>
<sequence>MQLPCRPCCTWRSRRCFGTKRGVISMSSQEHLSPACNHCQVEPGLRAQVHQSAIVDLQCRFCNLQFPLYAMLYMAIVPMLWKKARRDLYVIARASLTGMQPSPGGTWPTCTGTSISNCQFSMSILQSLL</sequence>
<name>Q7UHX4_RHOBA</name>
<accession>Q7UHX4</accession>
<evidence type="ECO:0000313" key="2">
    <source>
        <dbReference type="Proteomes" id="UP000001025"/>
    </source>
</evidence>
<dbReference type="Proteomes" id="UP000001025">
    <property type="component" value="Chromosome"/>
</dbReference>
<dbReference type="KEGG" id="rba:RB12892"/>
<dbReference type="AlphaFoldDB" id="Q7UHX4"/>
<keyword evidence="2" id="KW-1185">Reference proteome</keyword>
<dbReference type="HOGENOM" id="CLU_1947126_0_0_0"/>
<dbReference type="OrthoDB" id="302831at2"/>
<evidence type="ECO:0000313" key="1">
    <source>
        <dbReference type="EMBL" id="CAD77843.1"/>
    </source>
</evidence>
<reference evidence="1 2" key="1">
    <citation type="journal article" date="2003" name="Proc. Natl. Acad. Sci. U.S.A.">
        <title>Complete genome sequence of the marine planctomycete Pirellula sp. strain 1.</title>
        <authorList>
            <person name="Gloeckner F.O."/>
            <person name="Kube M."/>
            <person name="Bauer M."/>
            <person name="Teeling H."/>
            <person name="Lombardot T."/>
            <person name="Ludwig W."/>
            <person name="Gade D."/>
            <person name="Beck A."/>
            <person name="Borzym K."/>
            <person name="Heitmann K."/>
            <person name="Rabus R."/>
            <person name="Schlesner H."/>
            <person name="Amann R."/>
            <person name="Reinhardt R."/>
        </authorList>
    </citation>
    <scope>NUCLEOTIDE SEQUENCE [LARGE SCALE GENOMIC DNA]</scope>
    <source>
        <strain evidence="2">DSM 10527 / NCIMB 13988 / SH1</strain>
    </source>
</reference>
<protein>
    <submittedName>
        <fullName evidence="1">Uncharacterized protein</fullName>
    </submittedName>
</protein>
<dbReference type="InParanoid" id="Q7UHX4"/>
<gene>
    <name evidence="1" type="ordered locus">RB12892</name>
</gene>
<dbReference type="EMBL" id="BX294155">
    <property type="protein sequence ID" value="CAD77843.1"/>
    <property type="molecule type" value="Genomic_DNA"/>
</dbReference>